<reference evidence="2" key="1">
    <citation type="submission" date="2016-05" db="EMBL/GenBank/DDBJ databases">
        <authorList>
            <person name="Lavstsen T."/>
            <person name="Jespersen J.S."/>
        </authorList>
    </citation>
    <scope>NUCLEOTIDE SEQUENCE</scope>
    <source>
        <tissue evidence="2">Brain</tissue>
    </source>
</reference>
<gene>
    <name evidence="2" type="primary">FSD2</name>
</gene>
<feature type="non-terminal residue" evidence="2">
    <location>
        <position position="107"/>
    </location>
</feature>
<dbReference type="AlphaFoldDB" id="A0A1A8LL38"/>
<organism evidence="2">
    <name type="scientific">Nothobranchius pienaari</name>
    <dbReference type="NCBI Taxonomy" id="704102"/>
    <lineage>
        <taxon>Eukaryota</taxon>
        <taxon>Metazoa</taxon>
        <taxon>Chordata</taxon>
        <taxon>Craniata</taxon>
        <taxon>Vertebrata</taxon>
        <taxon>Euteleostomi</taxon>
        <taxon>Actinopterygii</taxon>
        <taxon>Neopterygii</taxon>
        <taxon>Teleostei</taxon>
        <taxon>Neoteleostei</taxon>
        <taxon>Acanthomorphata</taxon>
        <taxon>Ovalentaria</taxon>
        <taxon>Atherinomorphae</taxon>
        <taxon>Cyprinodontiformes</taxon>
        <taxon>Nothobranchiidae</taxon>
        <taxon>Nothobranchius</taxon>
    </lineage>
</organism>
<evidence type="ECO:0000313" key="2">
    <source>
        <dbReference type="EMBL" id="SBR44604.1"/>
    </source>
</evidence>
<name>A0A1A8LL38_9TELE</name>
<protein>
    <submittedName>
        <fullName evidence="2">Fibronectin type III and SPRY domain containing 2</fullName>
    </submittedName>
</protein>
<reference evidence="2" key="2">
    <citation type="submission" date="2016-06" db="EMBL/GenBank/DDBJ databases">
        <title>The genome of a short-lived fish provides insights into sex chromosome evolution and the genetic control of aging.</title>
        <authorList>
            <person name="Reichwald K."/>
            <person name="Felder M."/>
            <person name="Petzold A."/>
            <person name="Koch P."/>
            <person name="Groth M."/>
            <person name="Platzer M."/>
        </authorList>
    </citation>
    <scope>NUCLEOTIDE SEQUENCE</scope>
    <source>
        <tissue evidence="2">Brain</tissue>
    </source>
</reference>
<evidence type="ECO:0000256" key="1">
    <source>
        <dbReference type="SAM" id="MobiDB-lite"/>
    </source>
</evidence>
<proteinExistence type="predicted"/>
<accession>A0A1A8LL38</accession>
<feature type="compositionally biased region" description="Polar residues" evidence="1">
    <location>
        <begin position="56"/>
        <end position="67"/>
    </location>
</feature>
<feature type="region of interest" description="Disordered" evidence="1">
    <location>
        <begin position="53"/>
        <end position="77"/>
    </location>
</feature>
<feature type="non-terminal residue" evidence="2">
    <location>
        <position position="1"/>
    </location>
</feature>
<dbReference type="EMBL" id="HAEF01007222">
    <property type="protein sequence ID" value="SBR44604.1"/>
    <property type="molecule type" value="Transcribed_RNA"/>
</dbReference>
<sequence length="107" mass="12040">GSPCTQHASEWLSTTTGERYHSSMQTWGNICTPSTVNFKTMSTLVLAWTAQEHSRSTTASKLPSTHSSNRKRLVPTYGEKNKRAKQMFLMLTIMNVIKQCLNTFGKL</sequence>